<reference evidence="3" key="3">
    <citation type="submission" date="2025-05" db="UniProtKB">
        <authorList>
            <consortium name="EnsemblMetazoa"/>
        </authorList>
    </citation>
    <scope>IDENTIFICATION</scope>
</reference>
<reference evidence="4" key="1">
    <citation type="journal article" date="2021" name="Elife">
        <title>Highly contiguous assemblies of 101 drosophilid genomes.</title>
        <authorList>
            <person name="Kim B.Y."/>
            <person name="Wang J.R."/>
            <person name="Miller D.E."/>
            <person name="Barmina O."/>
            <person name="Delaney E."/>
            <person name="Thompson A."/>
            <person name="Comeault A.A."/>
            <person name="Peede D."/>
            <person name="D'Agostino E.R."/>
            <person name="Pelaez J."/>
            <person name="Aguilar J.M."/>
            <person name="Haji D."/>
            <person name="Matsunaga T."/>
            <person name="Armstrong E.E."/>
            <person name="Zych M."/>
            <person name="Ogawa Y."/>
            <person name="Stamenkovic-Radak M."/>
            <person name="Jelic M."/>
            <person name="Veselinovic M.S."/>
            <person name="Tanaskovic M."/>
            <person name="Eric P."/>
            <person name="Gao J.J."/>
            <person name="Katoh T.K."/>
            <person name="Toda M.J."/>
            <person name="Watabe H."/>
            <person name="Watada M."/>
            <person name="Davis J.S."/>
            <person name="Moyle L.C."/>
            <person name="Manoli G."/>
            <person name="Bertolini E."/>
            <person name="Kostal V."/>
            <person name="Hawley R.S."/>
            <person name="Takahashi A."/>
            <person name="Jones C.D."/>
            <person name="Price D.K."/>
            <person name="Whiteman N."/>
            <person name="Kopp A."/>
            <person name="Matute D.R."/>
            <person name="Petrov D.A."/>
        </authorList>
    </citation>
    <scope>NUCLEOTIDE SEQUENCE [LARGE SCALE GENOMIC DNA]</scope>
</reference>
<reference evidence="5" key="2">
    <citation type="submission" date="2025-04" db="UniProtKB">
        <authorList>
            <consortium name="RefSeq"/>
        </authorList>
    </citation>
    <scope>IDENTIFICATION</scope>
</reference>
<evidence type="ECO:0000256" key="1">
    <source>
        <dbReference type="SAM" id="MobiDB-lite"/>
    </source>
</evidence>
<gene>
    <name evidence="5" type="primary">LOC108049273</name>
    <name evidence="3" type="synonym">108049273</name>
</gene>
<dbReference type="AlphaFoldDB" id="A0A6P4F9X9"/>
<feature type="transmembrane region" description="Helical" evidence="2">
    <location>
        <begin position="184"/>
        <end position="205"/>
    </location>
</feature>
<feature type="transmembrane region" description="Helical" evidence="2">
    <location>
        <begin position="84"/>
        <end position="105"/>
    </location>
</feature>
<dbReference type="PANTHER" id="PTHR28640">
    <property type="entry name" value="ADP-RIBOSYLATION FACTOR-LIKE PROTEIN 6-INTERACTING PROTEIN 6"/>
    <property type="match status" value="1"/>
</dbReference>
<evidence type="ECO:0000313" key="4">
    <source>
        <dbReference type="Proteomes" id="UP001652680"/>
    </source>
</evidence>
<dbReference type="EnsemblMetazoa" id="XM_017130400.1">
    <property type="protein sequence ID" value="XP_016985889.1"/>
    <property type="gene ID" value="LOC108049273"/>
</dbReference>
<dbReference type="PANTHER" id="PTHR28640:SF1">
    <property type="entry name" value="ADP-RIBOSYLATION FACTOR-LIKE PROTEIN 6-INTERACTING PROTEIN 6"/>
    <property type="match status" value="1"/>
</dbReference>
<dbReference type="GeneID" id="108049273"/>
<dbReference type="Proteomes" id="UP001652680">
    <property type="component" value="Unassembled WGS sequence"/>
</dbReference>
<keyword evidence="2" id="KW-0812">Transmembrane</keyword>
<dbReference type="InterPro" id="IPR029383">
    <property type="entry name" value="ARL6IP6"/>
</dbReference>
<dbReference type="RefSeq" id="XP_016985889.1">
    <property type="nucleotide sequence ID" value="XM_017130400.1"/>
</dbReference>
<dbReference type="Pfam" id="PF15062">
    <property type="entry name" value="ARL6IP6"/>
    <property type="match status" value="1"/>
</dbReference>
<accession>A0A6P4F9X9</accession>
<evidence type="ECO:0000313" key="3">
    <source>
        <dbReference type="EnsemblMetazoa" id="XP_016985889.1"/>
    </source>
</evidence>
<evidence type="ECO:0000313" key="5">
    <source>
        <dbReference type="RefSeq" id="XP_016985889.1"/>
    </source>
</evidence>
<dbReference type="OMA" id="CDVTHRQ"/>
<name>A0A6P4F9X9_DRORH</name>
<keyword evidence="2" id="KW-1133">Transmembrane helix</keyword>
<feature type="transmembrane region" description="Helical" evidence="2">
    <location>
        <begin position="137"/>
        <end position="163"/>
    </location>
</feature>
<protein>
    <submittedName>
        <fullName evidence="5">Uncharacterized protein LOC108049273</fullName>
    </submittedName>
</protein>
<sequence>MQVETKTIGGDVTVRQHQKNNKTNGIFSTAVRSEIIGEPNGPRYTSTPKTSHHPKLQHYVGVPEPSEKGRVGVVTAFDPLIKKVALLFGILIIGYKSVILTMPYISGDSIQVMSHQVQSRWNDTLVWATSHQLGSRLSPLLCGLLVAAFAYGIVYLDSAVPGVNPPSPFTPRSKKRFREEKTASLHLGYLCALFCGFLVTVFMYFDLYS</sequence>
<proteinExistence type="predicted"/>
<organism evidence="5">
    <name type="scientific">Drosophila rhopaloa</name>
    <name type="common">Fruit fly</name>
    <dbReference type="NCBI Taxonomy" id="1041015"/>
    <lineage>
        <taxon>Eukaryota</taxon>
        <taxon>Metazoa</taxon>
        <taxon>Ecdysozoa</taxon>
        <taxon>Arthropoda</taxon>
        <taxon>Hexapoda</taxon>
        <taxon>Insecta</taxon>
        <taxon>Pterygota</taxon>
        <taxon>Neoptera</taxon>
        <taxon>Endopterygota</taxon>
        <taxon>Diptera</taxon>
        <taxon>Brachycera</taxon>
        <taxon>Muscomorpha</taxon>
        <taxon>Ephydroidea</taxon>
        <taxon>Drosophilidae</taxon>
        <taxon>Drosophila</taxon>
        <taxon>Sophophora</taxon>
    </lineage>
</organism>
<dbReference type="OrthoDB" id="10070125at2759"/>
<feature type="region of interest" description="Disordered" evidence="1">
    <location>
        <begin position="1"/>
        <end position="23"/>
    </location>
</feature>
<keyword evidence="2" id="KW-0472">Membrane</keyword>
<keyword evidence="4" id="KW-1185">Reference proteome</keyword>
<evidence type="ECO:0000256" key="2">
    <source>
        <dbReference type="SAM" id="Phobius"/>
    </source>
</evidence>